<dbReference type="SUPFAM" id="SSF53254">
    <property type="entry name" value="Phosphoglycerate mutase-like"/>
    <property type="match status" value="1"/>
</dbReference>
<evidence type="ECO:0000256" key="1">
    <source>
        <dbReference type="ARBA" id="ARBA00022801"/>
    </source>
</evidence>
<dbReference type="PANTHER" id="PTHR46517:SF1">
    <property type="entry name" value="FRUCTOSE-2,6-BISPHOSPHATASE TIGAR"/>
    <property type="match status" value="1"/>
</dbReference>
<dbReference type="OrthoDB" id="4697614at2"/>
<dbReference type="GO" id="GO:0045820">
    <property type="term" value="P:negative regulation of glycolytic process"/>
    <property type="evidence" value="ECO:0007669"/>
    <property type="project" value="TreeGrafter"/>
</dbReference>
<gene>
    <name evidence="4" type="ORF">AUR04nite_30060</name>
</gene>
<protein>
    <submittedName>
        <fullName evidence="4">Phosphoglycerate mutase</fullName>
    </submittedName>
</protein>
<dbReference type="GO" id="GO:0004331">
    <property type="term" value="F:fructose-2,6-bisphosphate 2-phosphatase activity"/>
    <property type="evidence" value="ECO:0007669"/>
    <property type="project" value="TreeGrafter"/>
</dbReference>
<feature type="binding site" evidence="3">
    <location>
        <position position="59"/>
    </location>
    <ligand>
        <name>substrate</name>
    </ligand>
</feature>
<dbReference type="Pfam" id="PF00300">
    <property type="entry name" value="His_Phos_1"/>
    <property type="match status" value="1"/>
</dbReference>
<feature type="binding site" evidence="3">
    <location>
        <begin position="9"/>
        <end position="16"/>
    </location>
    <ligand>
        <name>substrate</name>
    </ligand>
</feature>
<accession>A0A4Y4DUB6</accession>
<dbReference type="InterPro" id="IPR029033">
    <property type="entry name" value="His_PPase_superfam"/>
</dbReference>
<dbReference type="AlphaFoldDB" id="A0A4Y4DUB6"/>
<evidence type="ECO:0000256" key="2">
    <source>
        <dbReference type="PIRSR" id="PIRSR613078-1"/>
    </source>
</evidence>
<dbReference type="EMBL" id="BJNY01000020">
    <property type="protein sequence ID" value="GED07474.1"/>
    <property type="molecule type" value="Genomic_DNA"/>
</dbReference>
<feature type="active site" description="Proton donor/acceptor" evidence="2">
    <location>
        <position position="84"/>
    </location>
</feature>
<comment type="caution">
    <text evidence="4">The sequence shown here is derived from an EMBL/GenBank/DDBJ whole genome shotgun (WGS) entry which is preliminary data.</text>
</comment>
<evidence type="ECO:0000313" key="4">
    <source>
        <dbReference type="EMBL" id="GED07474.1"/>
    </source>
</evidence>
<evidence type="ECO:0000256" key="3">
    <source>
        <dbReference type="PIRSR" id="PIRSR613078-2"/>
    </source>
</evidence>
<dbReference type="GO" id="GO:0043456">
    <property type="term" value="P:regulation of pentose-phosphate shunt"/>
    <property type="evidence" value="ECO:0007669"/>
    <property type="project" value="TreeGrafter"/>
</dbReference>
<sequence>MDTSLALVRHGQTDWNLVGRLQGRTDIELNETGRDQARRLGRYLRNKNWDLVLASPLGRAQETAALIAEQIGAPTGPAVPELIERGFGSLEGRIMAEVSDVEAAEVNHELETHAAILDRALPALLDLAQRYEGQRVMIVSHGATMRTVRDALAGQRLPQAVDNGEVIEIDLRRLEELHRQREESGGKVALLY</sequence>
<name>A0A4Y4DUB6_GLUUR</name>
<dbReference type="CDD" id="cd07067">
    <property type="entry name" value="HP_PGM_like"/>
    <property type="match status" value="1"/>
</dbReference>
<dbReference type="Proteomes" id="UP000316612">
    <property type="component" value="Unassembled WGS sequence"/>
</dbReference>
<reference evidence="4 5" key="1">
    <citation type="submission" date="2019-06" db="EMBL/GenBank/DDBJ databases">
        <title>Whole genome shotgun sequence of Glutamicibacter uratoxydans NBRC 15515.</title>
        <authorList>
            <person name="Hosoyama A."/>
            <person name="Uohara A."/>
            <person name="Ohji S."/>
            <person name="Ichikawa N."/>
        </authorList>
    </citation>
    <scope>NUCLEOTIDE SEQUENCE [LARGE SCALE GENOMIC DNA]</scope>
    <source>
        <strain evidence="4 5">NBRC 15515</strain>
    </source>
</reference>
<keyword evidence="1" id="KW-0378">Hydrolase</keyword>
<dbReference type="Gene3D" id="3.40.50.1240">
    <property type="entry name" value="Phosphoglycerate mutase-like"/>
    <property type="match status" value="1"/>
</dbReference>
<dbReference type="PANTHER" id="PTHR46517">
    <property type="entry name" value="FRUCTOSE-2,6-BISPHOSPHATASE TIGAR"/>
    <property type="match status" value="1"/>
</dbReference>
<dbReference type="InterPro" id="IPR001345">
    <property type="entry name" value="PG/BPGM_mutase_AS"/>
</dbReference>
<dbReference type="PROSITE" id="PS00175">
    <property type="entry name" value="PG_MUTASE"/>
    <property type="match status" value="1"/>
</dbReference>
<proteinExistence type="predicted"/>
<dbReference type="GO" id="GO:0005829">
    <property type="term" value="C:cytosol"/>
    <property type="evidence" value="ECO:0007669"/>
    <property type="project" value="TreeGrafter"/>
</dbReference>
<organism evidence="4 5">
    <name type="scientific">Glutamicibacter uratoxydans</name>
    <name type="common">Arthrobacter uratoxydans</name>
    <dbReference type="NCBI Taxonomy" id="43667"/>
    <lineage>
        <taxon>Bacteria</taxon>
        <taxon>Bacillati</taxon>
        <taxon>Actinomycetota</taxon>
        <taxon>Actinomycetes</taxon>
        <taxon>Micrococcales</taxon>
        <taxon>Micrococcaceae</taxon>
        <taxon>Glutamicibacter</taxon>
    </lineage>
</organism>
<feature type="active site" description="Tele-phosphohistidine intermediate" evidence="2">
    <location>
        <position position="10"/>
    </location>
</feature>
<dbReference type="SMART" id="SM00855">
    <property type="entry name" value="PGAM"/>
    <property type="match status" value="1"/>
</dbReference>
<dbReference type="RefSeq" id="WP_141366612.1">
    <property type="nucleotide sequence ID" value="NZ_BAAAJL010000014.1"/>
</dbReference>
<dbReference type="InterPro" id="IPR051695">
    <property type="entry name" value="Phosphoglycerate_Mutase"/>
</dbReference>
<evidence type="ECO:0000313" key="5">
    <source>
        <dbReference type="Proteomes" id="UP000316612"/>
    </source>
</evidence>
<dbReference type="InterPro" id="IPR013078">
    <property type="entry name" value="His_Pase_superF_clade-1"/>
</dbReference>
<keyword evidence="5" id="KW-1185">Reference proteome</keyword>